<dbReference type="InterPro" id="IPR010917">
    <property type="entry name" value="TonB_rcpt_CS"/>
</dbReference>
<evidence type="ECO:0000256" key="2">
    <source>
        <dbReference type="ARBA" id="ARBA00022448"/>
    </source>
</evidence>
<evidence type="ECO:0000259" key="17">
    <source>
        <dbReference type="Pfam" id="PF00593"/>
    </source>
</evidence>
<evidence type="ECO:0000256" key="9">
    <source>
        <dbReference type="ARBA" id="ARBA00023077"/>
    </source>
</evidence>
<evidence type="ECO:0000256" key="10">
    <source>
        <dbReference type="ARBA" id="ARBA00023136"/>
    </source>
</evidence>
<evidence type="ECO:0000256" key="1">
    <source>
        <dbReference type="ARBA" id="ARBA00004571"/>
    </source>
</evidence>
<dbReference type="GO" id="GO:0009279">
    <property type="term" value="C:cell outer membrane"/>
    <property type="evidence" value="ECO:0007669"/>
    <property type="project" value="UniProtKB-SubCell"/>
</dbReference>
<gene>
    <name evidence="19" type="primary">fyuA</name>
    <name evidence="19" type="ORF">GCM10007872_23490</name>
</gene>
<dbReference type="InterPro" id="IPR036942">
    <property type="entry name" value="Beta-barrel_TonB_sf"/>
</dbReference>
<keyword evidence="3 12" id="KW-1134">Transmembrane beta strand</keyword>
<evidence type="ECO:0000256" key="8">
    <source>
        <dbReference type="ARBA" id="ARBA00023065"/>
    </source>
</evidence>
<organism evidence="19 20">
    <name type="scientific">Gluconobacter sphaericus NBRC 12467</name>
    <dbReference type="NCBI Taxonomy" id="1307951"/>
    <lineage>
        <taxon>Bacteria</taxon>
        <taxon>Pseudomonadati</taxon>
        <taxon>Pseudomonadota</taxon>
        <taxon>Alphaproteobacteria</taxon>
        <taxon>Acetobacterales</taxon>
        <taxon>Acetobacteraceae</taxon>
        <taxon>Gluconobacter</taxon>
    </lineage>
</organism>
<dbReference type="InterPro" id="IPR039426">
    <property type="entry name" value="TonB-dep_rcpt-like"/>
</dbReference>
<comment type="caution">
    <text evidence="19">The sequence shown here is derived from an EMBL/GenBank/DDBJ whole genome shotgun (WGS) entry which is preliminary data.</text>
</comment>
<evidence type="ECO:0000256" key="3">
    <source>
        <dbReference type="ARBA" id="ARBA00022452"/>
    </source>
</evidence>
<dbReference type="SUPFAM" id="SSF56935">
    <property type="entry name" value="Porins"/>
    <property type="match status" value="1"/>
</dbReference>
<dbReference type="InterPro" id="IPR010916">
    <property type="entry name" value="TonB_box_CS"/>
</dbReference>
<evidence type="ECO:0000256" key="7">
    <source>
        <dbReference type="ARBA" id="ARBA00023004"/>
    </source>
</evidence>
<evidence type="ECO:0000256" key="13">
    <source>
        <dbReference type="PROSITE-ProRule" id="PRU10143"/>
    </source>
</evidence>
<evidence type="ECO:0000256" key="12">
    <source>
        <dbReference type="PROSITE-ProRule" id="PRU01360"/>
    </source>
</evidence>
<evidence type="ECO:0000313" key="20">
    <source>
        <dbReference type="Proteomes" id="UP001156708"/>
    </source>
</evidence>
<dbReference type="Pfam" id="PF07715">
    <property type="entry name" value="Plug"/>
    <property type="match status" value="1"/>
</dbReference>
<keyword evidence="6" id="KW-0732">Signal</keyword>
<reference evidence="20" key="1">
    <citation type="journal article" date="2019" name="Int. J. Syst. Evol. Microbiol.">
        <title>The Global Catalogue of Microorganisms (GCM) 10K type strain sequencing project: providing services to taxonomists for standard genome sequencing and annotation.</title>
        <authorList>
            <consortium name="The Broad Institute Genomics Platform"/>
            <consortium name="The Broad Institute Genome Sequencing Center for Infectious Disease"/>
            <person name="Wu L."/>
            <person name="Ma J."/>
        </authorList>
    </citation>
    <scope>NUCLEOTIDE SEQUENCE [LARGE SCALE GENOMIC DNA]</scope>
    <source>
        <strain evidence="20">NBRC 12467</strain>
    </source>
</reference>
<keyword evidence="8" id="KW-0406">Ion transport</keyword>
<protein>
    <submittedName>
        <fullName evidence="19">TonB-dependent receptor</fullName>
    </submittedName>
</protein>
<evidence type="ECO:0000256" key="15">
    <source>
        <dbReference type="RuleBase" id="RU003357"/>
    </source>
</evidence>
<evidence type="ECO:0000313" key="19">
    <source>
        <dbReference type="EMBL" id="GLQ85440.1"/>
    </source>
</evidence>
<dbReference type="AlphaFoldDB" id="A0AA37SJW1"/>
<feature type="short sequence motif" description="TonB C-terminal box" evidence="14">
    <location>
        <begin position="788"/>
        <end position="805"/>
    </location>
</feature>
<dbReference type="InterPro" id="IPR000531">
    <property type="entry name" value="Beta-barrel_TonB"/>
</dbReference>
<feature type="short sequence motif" description="TonB box" evidence="13">
    <location>
        <begin position="71"/>
        <end position="77"/>
    </location>
</feature>
<evidence type="ECO:0000256" key="6">
    <source>
        <dbReference type="ARBA" id="ARBA00022729"/>
    </source>
</evidence>
<dbReference type="EMBL" id="BSNZ01000015">
    <property type="protein sequence ID" value="GLQ85440.1"/>
    <property type="molecule type" value="Genomic_DNA"/>
</dbReference>
<name>A0AA37SJW1_9PROT</name>
<keyword evidence="11 12" id="KW-0998">Cell outer membrane</keyword>
<dbReference type="Proteomes" id="UP001156708">
    <property type="component" value="Unassembled WGS sequence"/>
</dbReference>
<comment type="subcellular location">
    <subcellularLocation>
        <location evidence="1 12">Cell outer membrane</location>
        <topology evidence="1 12">Multi-pass membrane protein</topology>
    </subcellularLocation>
</comment>
<dbReference type="PANTHER" id="PTHR32552">
    <property type="entry name" value="FERRICHROME IRON RECEPTOR-RELATED"/>
    <property type="match status" value="1"/>
</dbReference>
<dbReference type="PROSITE" id="PS00430">
    <property type="entry name" value="TONB_DEPENDENT_REC_1"/>
    <property type="match status" value="1"/>
</dbReference>
<dbReference type="GO" id="GO:0006826">
    <property type="term" value="P:iron ion transport"/>
    <property type="evidence" value="ECO:0007669"/>
    <property type="project" value="UniProtKB-KW"/>
</dbReference>
<keyword evidence="10 12" id="KW-0472">Membrane</keyword>
<keyword evidence="7" id="KW-0408">Iron</keyword>
<accession>A0AA37SJW1</accession>
<evidence type="ECO:0000259" key="18">
    <source>
        <dbReference type="Pfam" id="PF07715"/>
    </source>
</evidence>
<evidence type="ECO:0000256" key="4">
    <source>
        <dbReference type="ARBA" id="ARBA00022496"/>
    </source>
</evidence>
<dbReference type="Gene3D" id="2.40.170.20">
    <property type="entry name" value="TonB-dependent receptor, beta-barrel domain"/>
    <property type="match status" value="1"/>
</dbReference>
<sequence>MSQSRFPVHRYLTHAHRFALLGSTLLAYPVVEASAASPLLAEKKHSSPSVQHSDPKHATSAIGNTRPRDETLTVVAQRRRQNPQTVPVSLSVIGGDQILRDAQLQRTSDIAKLVPNLQGAATEGPERPRWFMRGIGTNSTNANTVNPVGVYYDEVYIANVYNQGFPLFDLAQTEVLRGPQGTLWGKNANGGAINLISQAPTFKRQGYAKFGYGSFNHSQEQVAIGGTIIPEKVAGRFAFYGDNSDGWQKNVTDGKKLGGGLDTAARGQLLIRATPDLNITLNGHYRRFDGSVYPQQYAADLSKSGFGNPSTVYIPGYNTPSAVPKLAYDEVNTYRAQQFVQETGGFVKAVWSQPHFTLTSISAAEGNRRNQSEAYPMIALPTGQTPYNASYNTGDYWQATQEIRIASHGTRRWTWQAGLFGMLEHLDSIGANAYYHTPVTANGQALSFSVPPYSRDHYDQNWQNGSAFASATYNVTSRFHITGGLRWSIERIGITNAYDAVPLTGSAGVYGNSLASLPAGASRVLTQKEHNTYRNWNSDFTIQYDITRQAMAYFRFASGKMPGNYSFTGYSRVPGTSFSAQQLTSVNPETIDSFELGAKTQFWDHRLTLNADVFRYNYANALVNVPTNIGRGITTIVFRNAGAARIQGAEVETVLHPVVGLKLGANLGLLDTRYTSQSEYGDGILGAQIPRSPHVSLSGYADYDIRLPHGDLILGSDFQYYSKQYFYPSVSSQTSDPLLSQRKYALWNAHLTWFPQNNHHLSFDASVLNLQNSHYKSLAITPINGLSSLTLGQPRSFFLQAMYRF</sequence>
<feature type="region of interest" description="Disordered" evidence="16">
    <location>
        <begin position="42"/>
        <end position="69"/>
    </location>
</feature>
<keyword evidence="5 12" id="KW-0812">Transmembrane</keyword>
<comment type="similarity">
    <text evidence="12 15">Belongs to the TonB-dependent receptor family.</text>
</comment>
<dbReference type="Pfam" id="PF00593">
    <property type="entry name" value="TonB_dep_Rec_b-barrel"/>
    <property type="match status" value="1"/>
</dbReference>
<dbReference type="PROSITE" id="PS01156">
    <property type="entry name" value="TONB_DEPENDENT_REC_2"/>
    <property type="match status" value="1"/>
</dbReference>
<proteinExistence type="inferred from homology"/>
<evidence type="ECO:0000256" key="16">
    <source>
        <dbReference type="SAM" id="MobiDB-lite"/>
    </source>
</evidence>
<keyword evidence="19" id="KW-0675">Receptor</keyword>
<evidence type="ECO:0000256" key="5">
    <source>
        <dbReference type="ARBA" id="ARBA00022692"/>
    </source>
</evidence>
<dbReference type="PROSITE" id="PS52016">
    <property type="entry name" value="TONB_DEPENDENT_REC_3"/>
    <property type="match status" value="1"/>
</dbReference>
<keyword evidence="4" id="KW-0410">Iron transport</keyword>
<evidence type="ECO:0000256" key="14">
    <source>
        <dbReference type="PROSITE-ProRule" id="PRU10144"/>
    </source>
</evidence>
<dbReference type="PANTHER" id="PTHR32552:SF81">
    <property type="entry name" value="TONB-DEPENDENT OUTER MEMBRANE RECEPTOR"/>
    <property type="match status" value="1"/>
</dbReference>
<keyword evidence="20" id="KW-1185">Reference proteome</keyword>
<evidence type="ECO:0000256" key="11">
    <source>
        <dbReference type="ARBA" id="ARBA00023237"/>
    </source>
</evidence>
<feature type="domain" description="TonB-dependent receptor-like beta-barrel" evidence="17">
    <location>
        <begin position="342"/>
        <end position="770"/>
    </location>
</feature>
<dbReference type="InterPro" id="IPR012910">
    <property type="entry name" value="Plug_dom"/>
</dbReference>
<keyword evidence="9 13" id="KW-0798">TonB box</keyword>
<dbReference type="RefSeq" id="WP_167495565.1">
    <property type="nucleotide sequence ID" value="NZ_BARA01000124.1"/>
</dbReference>
<keyword evidence="2 12" id="KW-0813">Transport</keyword>
<feature type="domain" description="TonB-dependent receptor plug" evidence="18">
    <location>
        <begin position="84"/>
        <end position="192"/>
    </location>
</feature>